<organism evidence="1">
    <name type="scientific">Tetraodon nigroviridis</name>
    <name type="common">Spotted green pufferfish</name>
    <name type="synonym">Chelonodon nigroviridis</name>
    <dbReference type="NCBI Taxonomy" id="99883"/>
    <lineage>
        <taxon>Eukaryota</taxon>
        <taxon>Metazoa</taxon>
        <taxon>Chordata</taxon>
        <taxon>Craniata</taxon>
        <taxon>Vertebrata</taxon>
        <taxon>Euteleostomi</taxon>
        <taxon>Actinopterygii</taxon>
        <taxon>Neopterygii</taxon>
        <taxon>Teleostei</taxon>
        <taxon>Neoteleostei</taxon>
        <taxon>Acanthomorphata</taxon>
        <taxon>Eupercaria</taxon>
        <taxon>Tetraodontiformes</taxon>
        <taxon>Tetradontoidea</taxon>
        <taxon>Tetraodontidae</taxon>
        <taxon>Tetraodon</taxon>
    </lineage>
</organism>
<feature type="non-terminal residue" evidence="1">
    <location>
        <position position="31"/>
    </location>
</feature>
<dbReference type="EMBL" id="CAAE01020052">
    <property type="protein sequence ID" value="CAG14059.1"/>
    <property type="molecule type" value="Genomic_DNA"/>
</dbReference>
<dbReference type="AlphaFoldDB" id="Q4RC24"/>
<evidence type="ECO:0000313" key="1">
    <source>
        <dbReference type="EMBL" id="CAG14059.1"/>
    </source>
</evidence>
<reference evidence="1" key="1">
    <citation type="journal article" date="2004" name="Nature">
        <title>Genome duplication in the teleost fish Tetraodon nigroviridis reveals the early vertebrate proto-karyotype.</title>
        <authorList>
            <person name="Jaillon O."/>
            <person name="Aury J.-M."/>
            <person name="Brunet F."/>
            <person name="Petit J.-L."/>
            <person name="Stange-Thomann N."/>
            <person name="Mauceli E."/>
            <person name="Bouneau L."/>
            <person name="Fischer C."/>
            <person name="Ozouf-Costaz C."/>
            <person name="Bernot A."/>
            <person name="Nicaud S."/>
            <person name="Jaffe D."/>
            <person name="Fisher S."/>
            <person name="Lutfalla G."/>
            <person name="Dossat C."/>
            <person name="Segurens B."/>
            <person name="Dasilva C."/>
            <person name="Salanoubat M."/>
            <person name="Levy M."/>
            <person name="Boudet N."/>
            <person name="Castellano S."/>
            <person name="Anthouard V."/>
            <person name="Jubin C."/>
            <person name="Castelli V."/>
            <person name="Katinka M."/>
            <person name="Vacherie B."/>
            <person name="Biemont C."/>
            <person name="Skalli Z."/>
            <person name="Cattolico L."/>
            <person name="Poulain J."/>
            <person name="De Berardinis V."/>
            <person name="Cruaud C."/>
            <person name="Duprat S."/>
            <person name="Brottier P."/>
            <person name="Coutanceau J.-P."/>
            <person name="Gouzy J."/>
            <person name="Parra G."/>
            <person name="Lardier G."/>
            <person name="Chapple C."/>
            <person name="McKernan K.J."/>
            <person name="McEwan P."/>
            <person name="Bosak S."/>
            <person name="Kellis M."/>
            <person name="Volff J.-N."/>
            <person name="Guigo R."/>
            <person name="Zody M.C."/>
            <person name="Mesirov J."/>
            <person name="Lindblad-Toh K."/>
            <person name="Birren B."/>
            <person name="Nusbaum C."/>
            <person name="Kahn D."/>
            <person name="Robinson-Rechavi M."/>
            <person name="Laudet V."/>
            <person name="Schachter V."/>
            <person name="Quetier F."/>
            <person name="Saurin W."/>
            <person name="Scarpelli C."/>
            <person name="Wincker P."/>
            <person name="Lander E.S."/>
            <person name="Weissenbach J."/>
            <person name="Roest Crollius H."/>
        </authorList>
    </citation>
    <scope>NUCLEOTIDE SEQUENCE [LARGE SCALE GENOMIC DNA]</scope>
</reference>
<comment type="caution">
    <text evidence="1">The sequence shown here is derived from an EMBL/GenBank/DDBJ whole genome shotgun (WGS) entry which is preliminary data.</text>
</comment>
<sequence length="31" mass="3694">SSVPDDLSPEERQELESIRRRKQELLQDIQV</sequence>
<proteinExistence type="predicted"/>
<name>Q4RC24_TETNG</name>
<dbReference type="OrthoDB" id="8947138at2759"/>
<feature type="non-terminal residue" evidence="1">
    <location>
        <position position="1"/>
    </location>
</feature>
<accession>Q4RC24</accession>
<dbReference type="KEGG" id="tng:GSTEN00037868G001"/>
<gene>
    <name evidence="1" type="ORF">GSTENG00037868001</name>
</gene>
<protein>
    <submittedName>
        <fullName evidence="1">(spotted green pufferfish) hypothetical protein</fullName>
    </submittedName>
</protein>
<reference evidence="1" key="2">
    <citation type="submission" date="2004-02" db="EMBL/GenBank/DDBJ databases">
        <authorList>
            <consortium name="Genoscope"/>
            <consortium name="Whitehead Institute Centre for Genome Research"/>
        </authorList>
    </citation>
    <scope>NUCLEOTIDE SEQUENCE</scope>
</reference>